<keyword evidence="1" id="KW-1133">Transmembrane helix</keyword>
<keyword evidence="1" id="KW-0472">Membrane</keyword>
<name>A0A165ZDQ2_9AGAM</name>
<organism evidence="3 4">
    <name type="scientific">Sistotremastrum suecicum HHB10207 ss-3</name>
    <dbReference type="NCBI Taxonomy" id="1314776"/>
    <lineage>
        <taxon>Eukaryota</taxon>
        <taxon>Fungi</taxon>
        <taxon>Dikarya</taxon>
        <taxon>Basidiomycota</taxon>
        <taxon>Agaricomycotina</taxon>
        <taxon>Agaricomycetes</taxon>
        <taxon>Sistotremastrales</taxon>
        <taxon>Sistotremastraceae</taxon>
        <taxon>Sistotremastrum</taxon>
    </lineage>
</organism>
<dbReference type="Pfam" id="PF20153">
    <property type="entry name" value="DUF6535"/>
    <property type="match status" value="1"/>
</dbReference>
<feature type="domain" description="DUF6535" evidence="2">
    <location>
        <begin position="79"/>
        <end position="238"/>
    </location>
</feature>
<gene>
    <name evidence="3" type="ORF">SISSUDRAFT_1053176</name>
</gene>
<feature type="transmembrane region" description="Helical" evidence="1">
    <location>
        <begin position="158"/>
        <end position="177"/>
    </location>
</feature>
<feature type="transmembrane region" description="Helical" evidence="1">
    <location>
        <begin position="99"/>
        <end position="120"/>
    </location>
</feature>
<accession>A0A165ZDQ2</accession>
<dbReference type="STRING" id="1314776.A0A165ZDQ2"/>
<proteinExistence type="predicted"/>
<feature type="transmembrane region" description="Helical" evidence="1">
    <location>
        <begin position="255"/>
        <end position="277"/>
    </location>
</feature>
<keyword evidence="1" id="KW-0812">Transmembrane</keyword>
<keyword evidence="4" id="KW-1185">Reference proteome</keyword>
<dbReference type="AlphaFoldDB" id="A0A165ZDQ2"/>
<dbReference type="Proteomes" id="UP000076798">
    <property type="component" value="Unassembled WGS sequence"/>
</dbReference>
<evidence type="ECO:0000256" key="1">
    <source>
        <dbReference type="SAM" id="Phobius"/>
    </source>
</evidence>
<dbReference type="InterPro" id="IPR045338">
    <property type="entry name" value="DUF6535"/>
</dbReference>
<feature type="transmembrane region" description="Helical" evidence="1">
    <location>
        <begin position="209"/>
        <end position="235"/>
    </location>
</feature>
<protein>
    <recommendedName>
        <fullName evidence="2">DUF6535 domain-containing protein</fullName>
    </recommendedName>
</protein>
<reference evidence="3 4" key="1">
    <citation type="journal article" date="2016" name="Mol. Biol. Evol.">
        <title>Comparative Genomics of Early-Diverging Mushroom-Forming Fungi Provides Insights into the Origins of Lignocellulose Decay Capabilities.</title>
        <authorList>
            <person name="Nagy L.G."/>
            <person name="Riley R."/>
            <person name="Tritt A."/>
            <person name="Adam C."/>
            <person name="Daum C."/>
            <person name="Floudas D."/>
            <person name="Sun H."/>
            <person name="Yadav J.S."/>
            <person name="Pangilinan J."/>
            <person name="Larsson K.H."/>
            <person name="Matsuura K."/>
            <person name="Barry K."/>
            <person name="Labutti K."/>
            <person name="Kuo R."/>
            <person name="Ohm R.A."/>
            <person name="Bhattacharya S.S."/>
            <person name="Shirouzu T."/>
            <person name="Yoshinaga Y."/>
            <person name="Martin F.M."/>
            <person name="Grigoriev I.V."/>
            <person name="Hibbett D.S."/>
        </authorList>
    </citation>
    <scope>NUCLEOTIDE SEQUENCE [LARGE SCALE GENOMIC DNA]</scope>
    <source>
        <strain evidence="3 4">HHB10207 ss-3</strain>
    </source>
</reference>
<sequence>MESDPTPKNVADIFDTPRFNRLLSLIEEQNATVETQKRLLKDQQRTLNEHGKKFDILIRDALKDDQPYREQLLDDEPTWSALYEVAAAKMKEEAEEWKSLMDVSLVFIAIFLTVLTAFLVPATQSLSASTGANPTEGGASNSTSLPPLPPRSAENVCALYYVALIMAIFNAVICMLGRQWVGKLLNRPAGKTYRERTVRHEERKTLAYVWIKPLVAVLYWSLLLSIGVFMTGLLYQLRNLSTSFDQSARALEATWALGLVIVSGIVATIAATTIHAVRFEGSPFEGLSSDAMVNLLQRLTTRWKWNWLKGIRVQVDWQLNYSSPKLNSMFMRLIADAQDPTVLDRAVPSFSFETWFRYGDESFDVMKGAYDRLMATDTSLRVRETVKARLPALGYLCRIWLRKPSDKAHAKLKDQEMINFLIKEVYSAGQWLSRVFFTSCREGNEDLRAVSELPFEQCIAKILCTYDQERNLGDRSEVVKDALNYCDSRLNGDEAYDADQLARIFAQIDPCSFLRSSMRQNEVYLSDDLVKFTVRGRAVEIFPRMCPFFNDPTNTTLPAYRWNMSYVLRALISNYPDGGDLPSDIDLSPFIETLCGNAEDDTWNNISDATMRYLNRCNITALSRPQAVRQFLMLCADRTHGADKDEFYQTDEEHQGRAQALLVEHRSFFEAARSPDASAISIHDLPSHNEIRSPSSAHIEISELPSCSV</sequence>
<evidence type="ECO:0000313" key="3">
    <source>
        <dbReference type="EMBL" id="KZT34205.1"/>
    </source>
</evidence>
<dbReference type="EMBL" id="KV428194">
    <property type="protein sequence ID" value="KZT34205.1"/>
    <property type="molecule type" value="Genomic_DNA"/>
</dbReference>
<evidence type="ECO:0000313" key="4">
    <source>
        <dbReference type="Proteomes" id="UP000076798"/>
    </source>
</evidence>
<evidence type="ECO:0000259" key="2">
    <source>
        <dbReference type="Pfam" id="PF20153"/>
    </source>
</evidence>